<name>T1KXI5_TETUR</name>
<dbReference type="HOGENOM" id="CLU_1654402_0_0_1"/>
<dbReference type="Proteomes" id="UP000015104">
    <property type="component" value="Unassembled WGS sequence"/>
</dbReference>
<dbReference type="GO" id="GO:0004114">
    <property type="term" value="F:3',5'-cyclic-nucleotide phosphodiesterase activity"/>
    <property type="evidence" value="ECO:0007669"/>
    <property type="project" value="InterPro"/>
</dbReference>
<dbReference type="EMBL" id="CAEY01000695">
    <property type="status" value="NOT_ANNOTATED_CDS"/>
    <property type="molecule type" value="Genomic_DNA"/>
</dbReference>
<evidence type="ECO:0000256" key="1">
    <source>
        <dbReference type="SAM" id="MobiDB-lite"/>
    </source>
</evidence>
<proteinExistence type="predicted"/>
<keyword evidence="3" id="KW-1185">Reference proteome</keyword>
<sequence length="160" mass="18457">MNRGSISKQQQQQHQFSQQQHSQQQQPQLVIIPADQSTLAPPNINLVTDIQSVPPFLQCPENRLLLTLRRSKAVQRSIHIDPIALLDYSYHGVTDRFLENASNWSFNSFTLDTLTGGHSLSSLLFYLFNKYNFISEFKLEIINVWKCFQNKADCLVMMLT</sequence>
<evidence type="ECO:0000313" key="3">
    <source>
        <dbReference type="Proteomes" id="UP000015104"/>
    </source>
</evidence>
<dbReference type="EnsemblMetazoa" id="tetur26g00290.1">
    <property type="protein sequence ID" value="tetur26g00290.1"/>
    <property type="gene ID" value="tetur26g00290"/>
</dbReference>
<dbReference type="STRING" id="32264.T1KXI5"/>
<organism evidence="2 3">
    <name type="scientific">Tetranychus urticae</name>
    <name type="common">Two-spotted spider mite</name>
    <dbReference type="NCBI Taxonomy" id="32264"/>
    <lineage>
        <taxon>Eukaryota</taxon>
        <taxon>Metazoa</taxon>
        <taxon>Ecdysozoa</taxon>
        <taxon>Arthropoda</taxon>
        <taxon>Chelicerata</taxon>
        <taxon>Arachnida</taxon>
        <taxon>Acari</taxon>
        <taxon>Acariformes</taxon>
        <taxon>Trombidiformes</taxon>
        <taxon>Prostigmata</taxon>
        <taxon>Eleutherengona</taxon>
        <taxon>Raphignathae</taxon>
        <taxon>Tetranychoidea</taxon>
        <taxon>Tetranychidae</taxon>
        <taxon>Tetranychus</taxon>
    </lineage>
</organism>
<dbReference type="SUPFAM" id="SSF109604">
    <property type="entry name" value="HD-domain/PDEase-like"/>
    <property type="match status" value="1"/>
</dbReference>
<dbReference type="GO" id="GO:0007165">
    <property type="term" value="P:signal transduction"/>
    <property type="evidence" value="ECO:0007669"/>
    <property type="project" value="InterPro"/>
</dbReference>
<reference evidence="2" key="2">
    <citation type="submission" date="2015-06" db="UniProtKB">
        <authorList>
            <consortium name="EnsemblMetazoa"/>
        </authorList>
    </citation>
    <scope>IDENTIFICATION</scope>
</reference>
<accession>T1KXI5</accession>
<feature type="compositionally biased region" description="Low complexity" evidence="1">
    <location>
        <begin position="9"/>
        <end position="22"/>
    </location>
</feature>
<protein>
    <submittedName>
        <fullName evidence="2">Uncharacterized protein</fullName>
    </submittedName>
</protein>
<dbReference type="InterPro" id="IPR036971">
    <property type="entry name" value="PDEase_catalytic_dom_sf"/>
</dbReference>
<reference evidence="3" key="1">
    <citation type="submission" date="2011-08" db="EMBL/GenBank/DDBJ databases">
        <authorList>
            <person name="Rombauts S."/>
        </authorList>
    </citation>
    <scope>NUCLEOTIDE SEQUENCE</scope>
    <source>
        <strain evidence="3">London</strain>
    </source>
</reference>
<dbReference type="Gene3D" id="1.10.1300.10">
    <property type="entry name" value="3'5'-cyclic nucleotide phosphodiesterase, catalytic domain"/>
    <property type="match status" value="1"/>
</dbReference>
<dbReference type="AlphaFoldDB" id="T1KXI5"/>
<evidence type="ECO:0000313" key="2">
    <source>
        <dbReference type="EnsemblMetazoa" id="tetur26g00290.1"/>
    </source>
</evidence>
<feature type="region of interest" description="Disordered" evidence="1">
    <location>
        <begin position="1"/>
        <end position="22"/>
    </location>
</feature>